<dbReference type="GO" id="GO:0016787">
    <property type="term" value="F:hydrolase activity"/>
    <property type="evidence" value="ECO:0007669"/>
    <property type="project" value="UniProtKB-KW"/>
</dbReference>
<name>A0A454D2V7_VIBHA</name>
<evidence type="ECO:0000313" key="2">
    <source>
        <dbReference type="Proteomes" id="UP000008367"/>
    </source>
</evidence>
<sequence>QTWKVFTY</sequence>
<dbReference type="EMBL" id="AJSR01000482">
    <property type="protein sequence ID" value="EKM32985.1"/>
    <property type="molecule type" value="Genomic_DNA"/>
</dbReference>
<accession>A0A454D2V7</accession>
<gene>
    <name evidence="1" type="ORF">VCHENC02_1514B</name>
</gene>
<dbReference type="EC" id="3.6.3.4" evidence="1"/>
<organism evidence="1 2">
    <name type="scientific">Vibrio harveyi</name>
    <name type="common">Beneckea harveyi</name>
    <dbReference type="NCBI Taxonomy" id="669"/>
    <lineage>
        <taxon>Bacteria</taxon>
        <taxon>Pseudomonadati</taxon>
        <taxon>Pseudomonadota</taxon>
        <taxon>Gammaproteobacteria</taxon>
        <taxon>Vibrionales</taxon>
        <taxon>Vibrionaceae</taxon>
        <taxon>Vibrio</taxon>
    </lineage>
</organism>
<evidence type="ECO:0000313" key="1">
    <source>
        <dbReference type="EMBL" id="EKM32985.1"/>
    </source>
</evidence>
<protein>
    <submittedName>
        <fullName evidence="1">Copper-translocating P-type ATPase</fullName>
        <ecNumber evidence="1">3.6.3.4</ecNumber>
    </submittedName>
</protein>
<keyword evidence="1" id="KW-0378">Hydrolase</keyword>
<proteinExistence type="predicted"/>
<feature type="non-terminal residue" evidence="1">
    <location>
        <position position="1"/>
    </location>
</feature>
<reference evidence="1 2" key="1">
    <citation type="submission" date="2012-10" db="EMBL/GenBank/DDBJ databases">
        <title>Genome sequence of Vibrio Cholerae HENC-02.</title>
        <authorList>
            <person name="Eppinger M."/>
            <person name="Hasan N.A."/>
            <person name="Sengamalay N."/>
            <person name="Hine E."/>
            <person name="Su Q."/>
            <person name="Daugherty S.C."/>
            <person name="Young S."/>
            <person name="Sadzewicz L."/>
            <person name="Tallon L."/>
            <person name="Cebula T.A."/>
            <person name="Ravel J."/>
            <person name="Colwell R.R."/>
        </authorList>
    </citation>
    <scope>NUCLEOTIDE SEQUENCE [LARGE SCALE GENOMIC DNA]</scope>
    <source>
        <strain evidence="1 2">HENC-02</strain>
    </source>
</reference>
<dbReference type="Proteomes" id="UP000008367">
    <property type="component" value="Unassembled WGS sequence"/>
</dbReference>
<comment type="caution">
    <text evidence="1">The sequence shown here is derived from an EMBL/GenBank/DDBJ whole genome shotgun (WGS) entry which is preliminary data.</text>
</comment>